<dbReference type="PANTHER" id="PTHR34109">
    <property type="entry name" value="BNAUNNG04460D PROTEIN-RELATED"/>
    <property type="match status" value="1"/>
</dbReference>
<protein>
    <submittedName>
        <fullName evidence="3">VOC family protein</fullName>
    </submittedName>
</protein>
<dbReference type="Gene3D" id="3.30.720.120">
    <property type="match status" value="1"/>
</dbReference>
<dbReference type="Proteomes" id="UP001165580">
    <property type="component" value="Unassembled WGS sequence"/>
</dbReference>
<evidence type="ECO:0000256" key="1">
    <source>
        <dbReference type="SAM" id="MobiDB-lite"/>
    </source>
</evidence>
<evidence type="ECO:0000313" key="3">
    <source>
        <dbReference type="EMBL" id="MCS5713982.1"/>
    </source>
</evidence>
<dbReference type="PANTHER" id="PTHR34109:SF1">
    <property type="entry name" value="VOC DOMAIN-CONTAINING PROTEIN"/>
    <property type="match status" value="1"/>
</dbReference>
<evidence type="ECO:0000313" key="4">
    <source>
        <dbReference type="Proteomes" id="UP001165580"/>
    </source>
</evidence>
<dbReference type="InterPro" id="IPR029068">
    <property type="entry name" value="Glyas_Bleomycin-R_OHBP_Dase"/>
</dbReference>
<dbReference type="InterPro" id="IPR037523">
    <property type="entry name" value="VOC_core"/>
</dbReference>
<dbReference type="SUPFAM" id="SSF54593">
    <property type="entry name" value="Glyoxalase/Bleomycin resistance protein/Dihydroxybiphenyl dioxygenase"/>
    <property type="match status" value="1"/>
</dbReference>
<dbReference type="Gene3D" id="3.30.720.110">
    <property type="match status" value="1"/>
</dbReference>
<keyword evidence="4" id="KW-1185">Reference proteome</keyword>
<dbReference type="PROSITE" id="PS51819">
    <property type="entry name" value="VOC"/>
    <property type="match status" value="1"/>
</dbReference>
<name>A0ABT2GCS0_9MICO</name>
<comment type="caution">
    <text evidence="3">The sequence shown here is derived from an EMBL/GenBank/DDBJ whole genome shotgun (WGS) entry which is preliminary data.</text>
</comment>
<dbReference type="InterPro" id="IPR004360">
    <property type="entry name" value="Glyas_Fos-R_dOase_dom"/>
</dbReference>
<evidence type="ECO:0000259" key="2">
    <source>
        <dbReference type="PROSITE" id="PS51819"/>
    </source>
</evidence>
<accession>A0ABT2GCS0</accession>
<gene>
    <name evidence="3" type="ORF">NVV95_05390</name>
</gene>
<dbReference type="RefSeq" id="WP_259485513.1">
    <property type="nucleotide sequence ID" value="NZ_JANTEZ010000002.1"/>
</dbReference>
<reference evidence="3" key="1">
    <citation type="submission" date="2022-08" db="EMBL/GenBank/DDBJ databases">
        <authorList>
            <person name="Deng Y."/>
            <person name="Han X.-F."/>
            <person name="Zhang Y.-Q."/>
        </authorList>
    </citation>
    <scope>NUCLEOTIDE SEQUENCE</scope>
    <source>
        <strain evidence="3">CPCC 205716</strain>
    </source>
</reference>
<feature type="region of interest" description="Disordered" evidence="1">
    <location>
        <begin position="1"/>
        <end position="45"/>
    </location>
</feature>
<sequence length="212" mass="21425">MSDDTTTPTAPTTGTAPSAATPTAPTTGTAPSAATPTPTPTTGAAASAATGLYTTHGLPHGSTSLTPHLVVSPAEAALTFYRDVLGARVVDVTRFAAPDGSELVAHVVLDFGTGQLTLGDALPDYGLVAPDPAAGSSFSLALYRPDVDAVTAAAEAAGATVREQPATFVSGDRFASILDPFGVRWSIMTRVEDVSPEESARRVAEWAATQSA</sequence>
<proteinExistence type="predicted"/>
<dbReference type="EMBL" id="JANTEZ010000002">
    <property type="protein sequence ID" value="MCS5713982.1"/>
    <property type="molecule type" value="Genomic_DNA"/>
</dbReference>
<organism evidence="3 4">
    <name type="scientific">Herbiconiux gentiana</name>
    <dbReference type="NCBI Taxonomy" id="2970912"/>
    <lineage>
        <taxon>Bacteria</taxon>
        <taxon>Bacillati</taxon>
        <taxon>Actinomycetota</taxon>
        <taxon>Actinomycetes</taxon>
        <taxon>Micrococcales</taxon>
        <taxon>Microbacteriaceae</taxon>
        <taxon>Herbiconiux</taxon>
    </lineage>
</organism>
<dbReference type="Pfam" id="PF00903">
    <property type="entry name" value="Glyoxalase"/>
    <property type="match status" value="1"/>
</dbReference>
<feature type="domain" description="VOC" evidence="2">
    <location>
        <begin position="61"/>
        <end position="190"/>
    </location>
</feature>